<dbReference type="AlphaFoldDB" id="A0A834LQM7"/>
<sequence>MAGDLTANFPDLLTANTPCLRVLGSPISRAPPNIDIIGMLERASVPNFEHLKVNDSDGPAAKQIKELNAEVLKLQWLLAEKEKLLVSPPPAAAGISLPHATLPVSWKDKVAVDTSAPRMALQFFAPSVINEKIVVQPPEEVVTLGNEKWKDCVVGYFIDRRLPFKSVKDIAERIWSKFGLIDVLSNDEGFFFFQFDKVGAFREVIEAGPWHFGGRLLVLQQWHPHMCLKKELVSKIPIWVQLYNVPLELWTAPGLSYVASAIGRPLYADRMTETCKRLNYAKVCVEVDVDSELLDSFDVVLANGDTFTIKAWYPWQPLKCDKCKVFGHRPCQVSPSENVKVDPKQVWVVKAQQNPLQTVSQAQEVIGQVVGPNTIIAEVDVSRALQGCDSGQEGIMVSGDNTLAAVPILRSARVLDPGGTSDPNKFAVLQSLSALEDNGDAVFLPSENDFTAGLIAEVNSIRDLPVQKGRGRGRNKKKPSQ</sequence>
<dbReference type="Pfam" id="PF14111">
    <property type="entry name" value="DUF4283"/>
    <property type="match status" value="1"/>
</dbReference>
<dbReference type="InterPro" id="IPR025558">
    <property type="entry name" value="DUF4283"/>
</dbReference>
<dbReference type="PANTHER" id="PTHR31286">
    <property type="entry name" value="GLYCINE-RICH CELL WALL STRUCTURAL PROTEIN 1.8-LIKE"/>
    <property type="match status" value="1"/>
</dbReference>
<reference evidence="2" key="1">
    <citation type="submission" date="2019-11" db="EMBL/GenBank/DDBJ databases">
        <authorList>
            <person name="Liu Y."/>
            <person name="Hou J."/>
            <person name="Li T.-Q."/>
            <person name="Guan C.-H."/>
            <person name="Wu X."/>
            <person name="Wu H.-Z."/>
            <person name="Ling F."/>
            <person name="Zhang R."/>
            <person name="Shi X.-G."/>
            <person name="Ren J.-P."/>
            <person name="Chen E.-F."/>
            <person name="Sun J.-M."/>
        </authorList>
    </citation>
    <scope>NUCLEOTIDE SEQUENCE</scope>
    <source>
        <strain evidence="2">Adult_tree_wgs_1</strain>
        <tissue evidence="2">Leaves</tissue>
    </source>
</reference>
<accession>A0A834LQM7</accession>
<dbReference type="InterPro" id="IPR040256">
    <property type="entry name" value="At4g02000-like"/>
</dbReference>
<proteinExistence type="predicted"/>
<feature type="domain" description="DUF4283" evidence="1">
    <location>
        <begin position="146"/>
        <end position="227"/>
    </location>
</feature>
<evidence type="ECO:0000259" key="1">
    <source>
        <dbReference type="Pfam" id="PF14111"/>
    </source>
</evidence>
<organism evidence="2 3">
    <name type="scientific">Rhododendron simsii</name>
    <name type="common">Sims's rhododendron</name>
    <dbReference type="NCBI Taxonomy" id="118357"/>
    <lineage>
        <taxon>Eukaryota</taxon>
        <taxon>Viridiplantae</taxon>
        <taxon>Streptophyta</taxon>
        <taxon>Embryophyta</taxon>
        <taxon>Tracheophyta</taxon>
        <taxon>Spermatophyta</taxon>
        <taxon>Magnoliopsida</taxon>
        <taxon>eudicotyledons</taxon>
        <taxon>Gunneridae</taxon>
        <taxon>Pentapetalae</taxon>
        <taxon>asterids</taxon>
        <taxon>Ericales</taxon>
        <taxon>Ericaceae</taxon>
        <taxon>Ericoideae</taxon>
        <taxon>Rhodoreae</taxon>
        <taxon>Rhododendron</taxon>
    </lineage>
</organism>
<dbReference type="PANTHER" id="PTHR31286:SF99">
    <property type="entry name" value="DUF4283 DOMAIN-CONTAINING PROTEIN"/>
    <property type="match status" value="1"/>
</dbReference>
<comment type="caution">
    <text evidence="2">The sequence shown here is derived from an EMBL/GenBank/DDBJ whole genome shotgun (WGS) entry which is preliminary data.</text>
</comment>
<dbReference type="Proteomes" id="UP000626092">
    <property type="component" value="Unassembled WGS sequence"/>
</dbReference>
<keyword evidence="3" id="KW-1185">Reference proteome</keyword>
<dbReference type="OrthoDB" id="1939300at2759"/>
<name>A0A834LQM7_RHOSS</name>
<gene>
    <name evidence="2" type="ORF">RHSIM_Rhsim04G0043700</name>
</gene>
<protein>
    <recommendedName>
        <fullName evidence="1">DUF4283 domain-containing protein</fullName>
    </recommendedName>
</protein>
<dbReference type="EMBL" id="WJXA01000004">
    <property type="protein sequence ID" value="KAF7145034.1"/>
    <property type="molecule type" value="Genomic_DNA"/>
</dbReference>
<evidence type="ECO:0000313" key="3">
    <source>
        <dbReference type="Proteomes" id="UP000626092"/>
    </source>
</evidence>
<evidence type="ECO:0000313" key="2">
    <source>
        <dbReference type="EMBL" id="KAF7145034.1"/>
    </source>
</evidence>